<keyword evidence="2" id="KW-1185">Reference proteome</keyword>
<dbReference type="Proteomes" id="UP000622552">
    <property type="component" value="Unassembled WGS sequence"/>
</dbReference>
<protein>
    <submittedName>
        <fullName evidence="1">Uncharacterized protein</fullName>
    </submittedName>
</protein>
<dbReference type="AlphaFoldDB" id="A0A8J7KHD2"/>
<comment type="caution">
    <text evidence="1">The sequence shown here is derived from an EMBL/GenBank/DDBJ whole genome shotgun (WGS) entry which is preliminary data.</text>
</comment>
<evidence type="ECO:0000313" key="1">
    <source>
        <dbReference type="EMBL" id="MBG6138375.1"/>
    </source>
</evidence>
<reference evidence="1" key="1">
    <citation type="submission" date="2020-11" db="EMBL/GenBank/DDBJ databases">
        <title>Sequencing the genomes of 1000 actinobacteria strains.</title>
        <authorList>
            <person name="Klenk H.-P."/>
        </authorList>
    </citation>
    <scope>NUCLEOTIDE SEQUENCE</scope>
    <source>
        <strain evidence="1">DSM 45356</strain>
    </source>
</reference>
<dbReference type="EMBL" id="JADOUF010000001">
    <property type="protein sequence ID" value="MBG6138375.1"/>
    <property type="molecule type" value="Genomic_DNA"/>
</dbReference>
<proteinExistence type="predicted"/>
<sequence>MLARQWYFLKNPDQGVDVWGSLRALTADGRDHGAFNLKLHEGAFRQLRKPRDPTGRIKALCVECGDSSYDALYAADPRGGYMILKVAARGQLTDKDVDWVKGVWGNSCDVSDICT</sequence>
<dbReference type="RefSeq" id="WP_197005145.1">
    <property type="nucleotide sequence ID" value="NZ_BONS01000048.1"/>
</dbReference>
<evidence type="ECO:0000313" key="2">
    <source>
        <dbReference type="Proteomes" id="UP000622552"/>
    </source>
</evidence>
<name>A0A8J7KHD2_9ACTN</name>
<organism evidence="1 2">
    <name type="scientific">Longispora fulva</name>
    <dbReference type="NCBI Taxonomy" id="619741"/>
    <lineage>
        <taxon>Bacteria</taxon>
        <taxon>Bacillati</taxon>
        <taxon>Actinomycetota</taxon>
        <taxon>Actinomycetes</taxon>
        <taxon>Micromonosporales</taxon>
        <taxon>Micromonosporaceae</taxon>
        <taxon>Longispora</taxon>
    </lineage>
</organism>
<accession>A0A8J7KHD2</accession>
<gene>
    <name evidence="1" type="ORF">IW245_004569</name>
</gene>